<reference evidence="1 2" key="1">
    <citation type="submission" date="2016-10" db="EMBL/GenBank/DDBJ databases">
        <title>Chromobacterium muskegensis sp. nov., an insecticidal bacterium isolated from Sphagnum bogs.</title>
        <authorList>
            <person name="Sparks M.E."/>
            <person name="Blackburn M.B."/>
            <person name="Gundersen-Rindal D.E."/>
            <person name="Mitchell A."/>
            <person name="Farrar R."/>
            <person name="Kuhar D."/>
        </authorList>
    </citation>
    <scope>NUCLEOTIDE SEQUENCE [LARGE SCALE GENOMIC DNA]</scope>
    <source>
        <strain evidence="1 2">21-1</strain>
    </source>
</reference>
<proteinExistence type="predicted"/>
<sequence length="529" mass="59177">MNLLNPANRWLRLKRRDGSVSPGSVYDAADPEVVDVLAPRADFRGALYQLLIGLMQTAAAPGNLNDWLGYWNTPPSAAELETWLTPLRPAFELTGDIAFMQDRDAKLEGNAKSTAELLIDTGSDSNLFFNKLADWQGLCESCAAQALFTLQINAPSGGVGHRTSLRGGGPLTTLTLVQPSDSDASLWHKLWLNVLPLDGEDAAWRAESPLSAKLPWLAATRVSDKSGVETLPEDVHPLQAYWSMPRRIRLDVDDVAGGVCEVCGETHDALYRQYRTRNYGVNYTGPWQHPLTPYLFDAKDPSKPPLSAKGGRAAGGYRHWLSLTLGENDNEKTARVVRDFNRKGGKADKLKLRGEARLWCFGYQMDNMKAEAWRDATLPLFRLESGDERHFVEAARQLLDVARQSALMLGDQVKKARRMDKKEPAVEQSFWQRSEELFYQAVARLAESEQLDEAGQAQAFSAWLPPLRRLVLELFDYWVLCAPIEQMDMAGTVRARADLQRGLWRAKPHKIMGERIARYQGEGDEAVAR</sequence>
<organism evidence="1 2">
    <name type="scientific">Chromobacterium vaccinii</name>
    <dbReference type="NCBI Taxonomy" id="1108595"/>
    <lineage>
        <taxon>Bacteria</taxon>
        <taxon>Pseudomonadati</taxon>
        <taxon>Pseudomonadota</taxon>
        <taxon>Betaproteobacteria</taxon>
        <taxon>Neisseriales</taxon>
        <taxon>Chromobacteriaceae</taxon>
        <taxon>Chromobacterium</taxon>
    </lineage>
</organism>
<dbReference type="Pfam" id="PF09481">
    <property type="entry name" value="CRISPR_Cse1"/>
    <property type="match status" value="1"/>
</dbReference>
<dbReference type="STRING" id="1108595.BKX93_19885"/>
<accession>A0A1D9LL99</accession>
<dbReference type="AlphaFoldDB" id="A0A1D9LL99"/>
<dbReference type="InterPro" id="IPR013381">
    <property type="entry name" value="CRISPR-assoc_prot_Cse1"/>
</dbReference>
<dbReference type="RefSeq" id="WP_070981026.1">
    <property type="nucleotide sequence ID" value="NZ_CP017707.1"/>
</dbReference>
<gene>
    <name evidence="1" type="ORF">BKX93_19885</name>
</gene>
<name>A0A1D9LL99_9NEIS</name>
<dbReference type="KEGG" id="cvc:BKX93_19885"/>
<dbReference type="EMBL" id="CP017707">
    <property type="protein sequence ID" value="AOZ52027.1"/>
    <property type="molecule type" value="Genomic_DNA"/>
</dbReference>
<dbReference type="Proteomes" id="UP000178776">
    <property type="component" value="Chromosome"/>
</dbReference>
<evidence type="ECO:0000313" key="2">
    <source>
        <dbReference type="Proteomes" id="UP000178776"/>
    </source>
</evidence>
<evidence type="ECO:0000313" key="1">
    <source>
        <dbReference type="EMBL" id="AOZ52027.1"/>
    </source>
</evidence>
<dbReference type="GeneID" id="68843466"/>
<dbReference type="NCBIfam" id="TIGR02547">
    <property type="entry name" value="casA_cse1"/>
    <property type="match status" value="1"/>
</dbReference>
<dbReference type="CDD" id="cd09729">
    <property type="entry name" value="Cse1_I-E"/>
    <property type="match status" value="1"/>
</dbReference>
<protein>
    <submittedName>
        <fullName evidence="1">Type I-E CRISPR-associated protein Cse1/CasA</fullName>
    </submittedName>
</protein>